<evidence type="ECO:0000256" key="10">
    <source>
        <dbReference type="ARBA" id="ARBA00023264"/>
    </source>
</evidence>
<evidence type="ECO:0000256" key="4">
    <source>
        <dbReference type="ARBA" id="ARBA00022679"/>
    </source>
</evidence>
<dbReference type="InterPro" id="IPR043130">
    <property type="entry name" value="CDP-OH_PTrfase_TM_dom"/>
</dbReference>
<name>A0ABR8LV83_9FLAO</name>
<keyword evidence="8 12" id="KW-0472">Membrane</keyword>
<dbReference type="Pfam" id="PF01066">
    <property type="entry name" value="CDP-OH_P_transf"/>
    <property type="match status" value="1"/>
</dbReference>
<comment type="similarity">
    <text evidence="2 11">Belongs to the CDP-alcohol phosphatidyltransferase class-I family.</text>
</comment>
<feature type="transmembrane region" description="Helical" evidence="12">
    <location>
        <begin position="31"/>
        <end position="51"/>
    </location>
</feature>
<protein>
    <submittedName>
        <fullName evidence="13">CDP-alcohol phosphatidyltransferase family protein</fullName>
    </submittedName>
</protein>
<evidence type="ECO:0000256" key="6">
    <source>
        <dbReference type="ARBA" id="ARBA00022989"/>
    </source>
</evidence>
<evidence type="ECO:0000256" key="11">
    <source>
        <dbReference type="RuleBase" id="RU003750"/>
    </source>
</evidence>
<dbReference type="InterPro" id="IPR048254">
    <property type="entry name" value="CDP_ALCOHOL_P_TRANSF_CS"/>
</dbReference>
<feature type="transmembrane region" description="Helical" evidence="12">
    <location>
        <begin position="211"/>
        <end position="242"/>
    </location>
</feature>
<feature type="transmembrane region" description="Helical" evidence="12">
    <location>
        <begin position="178"/>
        <end position="199"/>
    </location>
</feature>
<evidence type="ECO:0000256" key="2">
    <source>
        <dbReference type="ARBA" id="ARBA00010441"/>
    </source>
</evidence>
<evidence type="ECO:0000256" key="8">
    <source>
        <dbReference type="ARBA" id="ARBA00023136"/>
    </source>
</evidence>
<reference evidence="13 14" key="1">
    <citation type="submission" date="2020-09" db="EMBL/GenBank/DDBJ databases">
        <title>Bacillus nautilus sp. nov., Chryseoglobus crepusculi sp. nov, and Psychrobacter noctis sp. nov., isolated from deep-sea sponges from the equatorial Atlantic.</title>
        <authorList>
            <person name="Stennett H.L."/>
            <person name="Williams S.E."/>
        </authorList>
    </citation>
    <scope>NUCLEOTIDE SEQUENCE [LARGE SCALE GENOMIC DNA]</scope>
    <source>
        <strain evidence="13 14">28M-24</strain>
    </source>
</reference>
<accession>A0ABR8LV83</accession>
<evidence type="ECO:0000256" key="7">
    <source>
        <dbReference type="ARBA" id="ARBA00023098"/>
    </source>
</evidence>
<feature type="transmembrane region" description="Helical" evidence="12">
    <location>
        <begin position="110"/>
        <end position="130"/>
    </location>
</feature>
<dbReference type="RefSeq" id="WP_191101334.1">
    <property type="nucleotide sequence ID" value="NZ_JACXXH010000004.1"/>
</dbReference>
<evidence type="ECO:0000256" key="3">
    <source>
        <dbReference type="ARBA" id="ARBA00022516"/>
    </source>
</evidence>
<evidence type="ECO:0000313" key="13">
    <source>
        <dbReference type="EMBL" id="MBD3863606.1"/>
    </source>
</evidence>
<keyword evidence="10" id="KW-1208">Phospholipid metabolism</keyword>
<dbReference type="InterPro" id="IPR050324">
    <property type="entry name" value="CDP-alcohol_PTase-I"/>
</dbReference>
<gene>
    <name evidence="13" type="ORF">IEG06_09080</name>
</gene>
<comment type="subcellular location">
    <subcellularLocation>
        <location evidence="1">Membrane</location>
        <topology evidence="1">Multi-pass membrane protein</topology>
    </subcellularLocation>
</comment>
<feature type="transmembrane region" description="Helical" evidence="12">
    <location>
        <begin position="142"/>
        <end position="162"/>
    </location>
</feature>
<keyword evidence="3" id="KW-0444">Lipid biosynthesis</keyword>
<dbReference type="InterPro" id="IPR000462">
    <property type="entry name" value="CDP-OH_P_trans"/>
</dbReference>
<keyword evidence="5 12" id="KW-0812">Transmembrane</keyword>
<evidence type="ECO:0000256" key="12">
    <source>
        <dbReference type="SAM" id="Phobius"/>
    </source>
</evidence>
<dbReference type="Gene3D" id="1.20.120.1760">
    <property type="match status" value="1"/>
</dbReference>
<evidence type="ECO:0000256" key="1">
    <source>
        <dbReference type="ARBA" id="ARBA00004141"/>
    </source>
</evidence>
<organism evidence="13 14">
    <name type="scientific">Olleya marilimosa</name>
    <dbReference type="NCBI Taxonomy" id="272164"/>
    <lineage>
        <taxon>Bacteria</taxon>
        <taxon>Pseudomonadati</taxon>
        <taxon>Bacteroidota</taxon>
        <taxon>Flavobacteriia</taxon>
        <taxon>Flavobacteriales</taxon>
        <taxon>Flavobacteriaceae</taxon>
    </lineage>
</organism>
<evidence type="ECO:0000256" key="5">
    <source>
        <dbReference type="ARBA" id="ARBA00022692"/>
    </source>
</evidence>
<dbReference type="Proteomes" id="UP000627521">
    <property type="component" value="Unassembled WGS sequence"/>
</dbReference>
<keyword evidence="7" id="KW-0443">Lipid metabolism</keyword>
<dbReference type="PANTHER" id="PTHR14269:SF61">
    <property type="entry name" value="CDP-DIACYLGLYCEROL--SERINE O-PHOSPHATIDYLTRANSFERASE"/>
    <property type="match status" value="1"/>
</dbReference>
<evidence type="ECO:0000313" key="14">
    <source>
        <dbReference type="Proteomes" id="UP000627521"/>
    </source>
</evidence>
<sequence length="249" mass="28078">MNIKAFIPNFITLLNLFSGSVAVIFAVNNHFIFAAFFVFLGIFFDFFDGLLARKLNVQSELGLQLDSLADMVTSGLVPGIVVFKLLELASNSKAVTPIDDWSETMQWTGYTFNLLPFIGLFVTLASAYRLARFNIDEDQQSYFKGLPTPANALLILSLPLILEFQNNDLINSIILNKWFLIVLTILSCYILNSSVKLFALKFKNWSFKSNAVRYIFIILSIVLLVVLHFAAIPVIIILYILLSLFNNIN</sequence>
<dbReference type="PANTHER" id="PTHR14269">
    <property type="entry name" value="CDP-DIACYLGLYCEROL--GLYCEROL-3-PHOSPHATE 3-PHOSPHATIDYLTRANSFERASE-RELATED"/>
    <property type="match status" value="1"/>
</dbReference>
<proteinExistence type="inferred from homology"/>
<dbReference type="EMBL" id="JACXXH010000004">
    <property type="protein sequence ID" value="MBD3863606.1"/>
    <property type="molecule type" value="Genomic_DNA"/>
</dbReference>
<keyword evidence="14" id="KW-1185">Reference proteome</keyword>
<keyword evidence="4 11" id="KW-0808">Transferase</keyword>
<comment type="caution">
    <text evidence="13">The sequence shown here is derived from an EMBL/GenBank/DDBJ whole genome shotgun (WGS) entry which is preliminary data.</text>
</comment>
<keyword evidence="9" id="KW-0594">Phospholipid biosynthesis</keyword>
<keyword evidence="6 12" id="KW-1133">Transmembrane helix</keyword>
<evidence type="ECO:0000256" key="9">
    <source>
        <dbReference type="ARBA" id="ARBA00023209"/>
    </source>
</evidence>
<dbReference type="PROSITE" id="PS00379">
    <property type="entry name" value="CDP_ALCOHOL_P_TRANSF"/>
    <property type="match status" value="1"/>
</dbReference>